<organism evidence="2 3">
    <name type="scientific">Phytophthora palmivora</name>
    <dbReference type="NCBI Taxonomy" id="4796"/>
    <lineage>
        <taxon>Eukaryota</taxon>
        <taxon>Sar</taxon>
        <taxon>Stramenopiles</taxon>
        <taxon>Oomycota</taxon>
        <taxon>Peronosporomycetes</taxon>
        <taxon>Peronosporales</taxon>
        <taxon>Peronosporaceae</taxon>
        <taxon>Phytophthora</taxon>
    </lineage>
</organism>
<feature type="region of interest" description="Disordered" evidence="1">
    <location>
        <begin position="177"/>
        <end position="228"/>
    </location>
</feature>
<gene>
    <name evidence="2" type="ORF">PHPALM_28434</name>
</gene>
<sequence>MLEEEKASLEFVETSILLDASGKRLAATMDRFGFYLAKNEGKKVRYVYSTACVHADYQDATLACLMWHCFDRSSDLGYIQKQHMSVSADGTFYLRLLRVKTSEEQGLTLIPNKSDFLTCPLHALAVALATQDAPFAALLAQLPDPVAEVAAPLDEGALLQELLGAEPASLDVAVVPTEPPPETVESSLPSTLEPSNAPAVPPPEICPDTQETPPTQAEARTGETKCGEDSVQAYVNRMFKRVADPA</sequence>
<name>A0A2P4XA51_9STRA</name>
<evidence type="ECO:0000313" key="2">
    <source>
        <dbReference type="EMBL" id="POM62415.1"/>
    </source>
</evidence>
<accession>A0A2P4XA51</accession>
<dbReference type="AlphaFoldDB" id="A0A2P4XA51"/>
<dbReference type="Proteomes" id="UP000237271">
    <property type="component" value="Unassembled WGS sequence"/>
</dbReference>
<comment type="caution">
    <text evidence="2">The sequence shown here is derived from an EMBL/GenBank/DDBJ whole genome shotgun (WGS) entry which is preliminary data.</text>
</comment>
<reference evidence="2 3" key="1">
    <citation type="journal article" date="2017" name="Genome Biol. Evol.">
        <title>Phytophthora megakarya and P. palmivora, closely related causal agents of cacao black pod rot, underwent increases in genome sizes and gene numbers by different mechanisms.</title>
        <authorList>
            <person name="Ali S.S."/>
            <person name="Shao J."/>
            <person name="Lary D.J."/>
            <person name="Kronmiller B."/>
            <person name="Shen D."/>
            <person name="Strem M.D."/>
            <person name="Amoako-Attah I."/>
            <person name="Akrofi A.Y."/>
            <person name="Begoude B.A."/>
            <person name="Ten Hoopen G.M."/>
            <person name="Coulibaly K."/>
            <person name="Kebe B.I."/>
            <person name="Melnick R.L."/>
            <person name="Guiltinan M.J."/>
            <person name="Tyler B.M."/>
            <person name="Meinhardt L.W."/>
            <person name="Bailey B.A."/>
        </authorList>
    </citation>
    <scope>NUCLEOTIDE SEQUENCE [LARGE SCALE GENOMIC DNA]</scope>
    <source>
        <strain evidence="3">sbr112.9</strain>
    </source>
</reference>
<evidence type="ECO:0000256" key="1">
    <source>
        <dbReference type="SAM" id="MobiDB-lite"/>
    </source>
</evidence>
<proteinExistence type="predicted"/>
<dbReference type="EMBL" id="NCKW01015577">
    <property type="protein sequence ID" value="POM62415.1"/>
    <property type="molecule type" value="Genomic_DNA"/>
</dbReference>
<dbReference type="OrthoDB" id="126902at2759"/>
<protein>
    <submittedName>
        <fullName evidence="2">Uncharacterized protein</fullName>
    </submittedName>
</protein>
<evidence type="ECO:0000313" key="3">
    <source>
        <dbReference type="Proteomes" id="UP000237271"/>
    </source>
</evidence>
<keyword evidence="3" id="KW-1185">Reference proteome</keyword>